<evidence type="ECO:0000256" key="3">
    <source>
        <dbReference type="ARBA" id="ARBA00022679"/>
    </source>
</evidence>
<accession>A0A174NJK8</accession>
<dbReference type="SUPFAM" id="SSF55874">
    <property type="entry name" value="ATPase domain of HSP90 chaperone/DNA topoisomerase II/histidine kinase"/>
    <property type="match status" value="1"/>
</dbReference>
<dbReference type="InterPro" id="IPR036890">
    <property type="entry name" value="HATPase_C_sf"/>
</dbReference>
<evidence type="ECO:0000256" key="1">
    <source>
        <dbReference type="ARBA" id="ARBA00000085"/>
    </source>
</evidence>
<dbReference type="Proteomes" id="UP000095413">
    <property type="component" value="Unassembled WGS sequence"/>
</dbReference>
<keyword evidence="3" id="KW-0808">Transferase</keyword>
<dbReference type="GO" id="GO:0004673">
    <property type="term" value="F:protein histidine kinase activity"/>
    <property type="evidence" value="ECO:0007669"/>
    <property type="project" value="UniProtKB-EC"/>
</dbReference>
<evidence type="ECO:0000256" key="4">
    <source>
        <dbReference type="ARBA" id="ARBA00022777"/>
    </source>
</evidence>
<proteinExistence type="predicted"/>
<dbReference type="PANTHER" id="PTHR43047">
    <property type="entry name" value="TWO-COMPONENT HISTIDINE PROTEIN KINASE"/>
    <property type="match status" value="1"/>
</dbReference>
<dbReference type="EC" id="2.7.13.3" evidence="2"/>
<dbReference type="Gene3D" id="3.30.565.10">
    <property type="entry name" value="Histidine kinase-like ATPase, C-terminal domain"/>
    <property type="match status" value="1"/>
</dbReference>
<evidence type="ECO:0000313" key="5">
    <source>
        <dbReference type="EMBL" id="CUP47796.1"/>
    </source>
</evidence>
<dbReference type="EMBL" id="CZBA01000007">
    <property type="protein sequence ID" value="CUP47796.1"/>
    <property type="molecule type" value="Genomic_DNA"/>
</dbReference>
<evidence type="ECO:0000313" key="6">
    <source>
        <dbReference type="Proteomes" id="UP000095413"/>
    </source>
</evidence>
<organism evidence="5 6">
    <name type="scientific">Blautia obeum</name>
    <dbReference type="NCBI Taxonomy" id="40520"/>
    <lineage>
        <taxon>Bacteria</taxon>
        <taxon>Bacillati</taxon>
        <taxon>Bacillota</taxon>
        <taxon>Clostridia</taxon>
        <taxon>Lachnospirales</taxon>
        <taxon>Lachnospiraceae</taxon>
        <taxon>Blautia</taxon>
    </lineage>
</organism>
<sequence>MGITKKLVELMDGTIEVESKQGEGSTFTVTIPCRKASEDDSLVKKNSNLCNKDCLNGVRILLVEDIQKVLSVGMNAHVAKPVDMNILVPTMMKYLKE</sequence>
<protein>
    <recommendedName>
        <fullName evidence="2">histidine kinase</fullName>
        <ecNumber evidence="2">2.7.13.3</ecNumber>
    </recommendedName>
</protein>
<reference evidence="5 6" key="1">
    <citation type="submission" date="2015-09" db="EMBL/GenBank/DDBJ databases">
        <authorList>
            <consortium name="Pathogen Informatics"/>
        </authorList>
    </citation>
    <scope>NUCLEOTIDE SEQUENCE [LARGE SCALE GENOMIC DNA]</scope>
    <source>
        <strain evidence="5 6">2789STDY5834921</strain>
    </source>
</reference>
<gene>
    <name evidence="5" type="ORF">ERS852533_01477</name>
</gene>
<name>A0A174NJK8_9FIRM</name>
<keyword evidence="4" id="KW-0418">Kinase</keyword>
<comment type="catalytic activity">
    <reaction evidence="1">
        <text>ATP + protein L-histidine = ADP + protein N-phospho-L-histidine.</text>
        <dbReference type="EC" id="2.7.13.3"/>
    </reaction>
</comment>
<dbReference type="AlphaFoldDB" id="A0A174NJK8"/>
<evidence type="ECO:0000256" key="2">
    <source>
        <dbReference type="ARBA" id="ARBA00012438"/>
    </source>
</evidence>